<dbReference type="SUPFAM" id="SSF48498">
    <property type="entry name" value="Tetracyclin repressor-like, C-terminal domain"/>
    <property type="match status" value="1"/>
</dbReference>
<dbReference type="EMBL" id="BONN01000006">
    <property type="protein sequence ID" value="GIG33249.1"/>
    <property type="molecule type" value="Genomic_DNA"/>
</dbReference>
<dbReference type="PRINTS" id="PR00455">
    <property type="entry name" value="HTHTETR"/>
</dbReference>
<organism evidence="7 8">
    <name type="scientific">Cellulomonas oligotrophica</name>
    <dbReference type="NCBI Taxonomy" id="931536"/>
    <lineage>
        <taxon>Bacteria</taxon>
        <taxon>Bacillati</taxon>
        <taxon>Actinomycetota</taxon>
        <taxon>Actinomycetes</taxon>
        <taxon>Micrococcales</taxon>
        <taxon>Cellulomonadaceae</taxon>
        <taxon>Cellulomonas</taxon>
    </lineage>
</organism>
<evidence type="ECO:0000256" key="2">
    <source>
        <dbReference type="ARBA" id="ARBA00023125"/>
    </source>
</evidence>
<accession>A0A7Y9FDE9</accession>
<sequence length="187" mass="19615">MTQRRDARLNRARLVAAAEEVFETHGSAVSLDLVAEHAGVGRATLYRHFPDRPALVAAVFDARVDALERRVAGMPGADALHLLVHAIGARQVASPGLLTTVRRSQDGVAHLEAVTVRVRGLLARALADAHAAGAARPDATTADVMLVFAMLEGVVALRGPDEAAAAVERAADLALRGILHAGVPARR</sequence>
<dbReference type="EMBL" id="JACCBK010000001">
    <property type="protein sequence ID" value="NYD85316.1"/>
    <property type="molecule type" value="Genomic_DNA"/>
</dbReference>
<dbReference type="InterPro" id="IPR036271">
    <property type="entry name" value="Tet_transcr_reg_TetR-rel_C_sf"/>
</dbReference>
<dbReference type="InterPro" id="IPR001647">
    <property type="entry name" value="HTH_TetR"/>
</dbReference>
<dbReference type="Gene3D" id="1.10.357.10">
    <property type="entry name" value="Tetracycline Repressor, domain 2"/>
    <property type="match status" value="1"/>
</dbReference>
<reference evidence="6 9" key="2">
    <citation type="submission" date="2021-01" db="EMBL/GenBank/DDBJ databases">
        <title>Whole genome shotgun sequence of Cellulomonas oligotrophica NBRC 109435.</title>
        <authorList>
            <person name="Komaki H."/>
            <person name="Tamura T."/>
        </authorList>
    </citation>
    <scope>NUCLEOTIDE SEQUENCE [LARGE SCALE GENOMIC DNA]</scope>
    <source>
        <strain evidence="6 9">NBRC 109435</strain>
    </source>
</reference>
<proteinExistence type="predicted"/>
<keyword evidence="3" id="KW-0804">Transcription</keyword>
<gene>
    <name evidence="7" type="ORF">BKA21_000865</name>
    <name evidence="6" type="ORF">Col01nite_24080</name>
</gene>
<feature type="domain" description="HTH tetR-type" evidence="5">
    <location>
        <begin position="8"/>
        <end position="67"/>
    </location>
</feature>
<dbReference type="PANTHER" id="PTHR30055">
    <property type="entry name" value="HTH-TYPE TRANSCRIPTIONAL REGULATOR RUTR"/>
    <property type="match status" value="1"/>
</dbReference>
<evidence type="ECO:0000313" key="8">
    <source>
        <dbReference type="Proteomes" id="UP000577956"/>
    </source>
</evidence>
<name>A0A7Y9FDE9_9CELL</name>
<evidence type="ECO:0000313" key="7">
    <source>
        <dbReference type="EMBL" id="NYD85316.1"/>
    </source>
</evidence>
<evidence type="ECO:0000256" key="1">
    <source>
        <dbReference type="ARBA" id="ARBA00023015"/>
    </source>
</evidence>
<keyword evidence="9" id="KW-1185">Reference proteome</keyword>
<reference evidence="7 8" key="1">
    <citation type="submission" date="2020-07" db="EMBL/GenBank/DDBJ databases">
        <title>Sequencing the genomes of 1000 actinobacteria strains.</title>
        <authorList>
            <person name="Klenk H.-P."/>
        </authorList>
    </citation>
    <scope>NUCLEOTIDE SEQUENCE [LARGE SCALE GENOMIC DNA]</scope>
    <source>
        <strain evidence="7 8">DSM 24482</strain>
    </source>
</reference>
<dbReference type="PROSITE" id="PS50977">
    <property type="entry name" value="HTH_TETR_2"/>
    <property type="match status" value="1"/>
</dbReference>
<feature type="DNA-binding region" description="H-T-H motif" evidence="4">
    <location>
        <begin position="30"/>
        <end position="49"/>
    </location>
</feature>
<evidence type="ECO:0000256" key="3">
    <source>
        <dbReference type="ARBA" id="ARBA00023163"/>
    </source>
</evidence>
<dbReference type="GO" id="GO:0000976">
    <property type="term" value="F:transcription cis-regulatory region binding"/>
    <property type="evidence" value="ECO:0007669"/>
    <property type="project" value="TreeGrafter"/>
</dbReference>
<dbReference type="Pfam" id="PF00440">
    <property type="entry name" value="TetR_N"/>
    <property type="match status" value="1"/>
</dbReference>
<dbReference type="InterPro" id="IPR009057">
    <property type="entry name" value="Homeodomain-like_sf"/>
</dbReference>
<keyword evidence="1" id="KW-0805">Transcription regulation</keyword>
<evidence type="ECO:0000313" key="6">
    <source>
        <dbReference type="EMBL" id="GIG33249.1"/>
    </source>
</evidence>
<keyword evidence="2 4" id="KW-0238">DNA-binding</keyword>
<evidence type="ECO:0000256" key="4">
    <source>
        <dbReference type="PROSITE-ProRule" id="PRU00335"/>
    </source>
</evidence>
<dbReference type="RefSeq" id="WP_140460751.1">
    <property type="nucleotide sequence ID" value="NZ_BAABFI010000005.1"/>
</dbReference>
<dbReference type="SUPFAM" id="SSF46689">
    <property type="entry name" value="Homeodomain-like"/>
    <property type="match status" value="1"/>
</dbReference>
<dbReference type="Proteomes" id="UP000618382">
    <property type="component" value="Unassembled WGS sequence"/>
</dbReference>
<dbReference type="PANTHER" id="PTHR30055:SF234">
    <property type="entry name" value="HTH-TYPE TRANSCRIPTIONAL REGULATOR BETI"/>
    <property type="match status" value="1"/>
</dbReference>
<dbReference type="GO" id="GO:0003700">
    <property type="term" value="F:DNA-binding transcription factor activity"/>
    <property type="evidence" value="ECO:0007669"/>
    <property type="project" value="TreeGrafter"/>
</dbReference>
<evidence type="ECO:0000313" key="9">
    <source>
        <dbReference type="Proteomes" id="UP000618382"/>
    </source>
</evidence>
<dbReference type="InterPro" id="IPR050109">
    <property type="entry name" value="HTH-type_TetR-like_transc_reg"/>
</dbReference>
<evidence type="ECO:0000259" key="5">
    <source>
        <dbReference type="PROSITE" id="PS50977"/>
    </source>
</evidence>
<dbReference type="AlphaFoldDB" id="A0A7Y9FDE9"/>
<dbReference type="Proteomes" id="UP000577956">
    <property type="component" value="Unassembled WGS sequence"/>
</dbReference>
<protein>
    <submittedName>
        <fullName evidence="7">AcrR family transcriptional regulator</fullName>
    </submittedName>
</protein>
<comment type="caution">
    <text evidence="7">The sequence shown here is derived from an EMBL/GenBank/DDBJ whole genome shotgun (WGS) entry which is preliminary data.</text>
</comment>